<dbReference type="PANTHER" id="PTHR43156">
    <property type="entry name" value="STAGE II SPORULATION PROTEIN E-RELATED"/>
    <property type="match status" value="1"/>
</dbReference>
<dbReference type="SMART" id="SM00448">
    <property type="entry name" value="REC"/>
    <property type="match status" value="1"/>
</dbReference>
<evidence type="ECO:0000256" key="1">
    <source>
        <dbReference type="ARBA" id="ARBA00022801"/>
    </source>
</evidence>
<dbReference type="InterPro" id="IPR036457">
    <property type="entry name" value="PPM-type-like_dom_sf"/>
</dbReference>
<dbReference type="InterPro" id="IPR052016">
    <property type="entry name" value="Bact_Sigma-Reg"/>
</dbReference>
<dbReference type="CDD" id="cd00156">
    <property type="entry name" value="REC"/>
    <property type="match status" value="1"/>
</dbReference>
<evidence type="ECO:0000256" key="2">
    <source>
        <dbReference type="PROSITE-ProRule" id="PRU00169"/>
    </source>
</evidence>
<dbReference type="InterPro" id="IPR001932">
    <property type="entry name" value="PPM-type_phosphatase-like_dom"/>
</dbReference>
<evidence type="ECO:0000313" key="5">
    <source>
        <dbReference type="Proteomes" id="UP000800981"/>
    </source>
</evidence>
<dbReference type="PROSITE" id="PS50110">
    <property type="entry name" value="RESPONSE_REGULATORY"/>
    <property type="match status" value="1"/>
</dbReference>
<dbReference type="SUPFAM" id="SSF52172">
    <property type="entry name" value="CheY-like"/>
    <property type="match status" value="1"/>
</dbReference>
<reference evidence="4 5" key="1">
    <citation type="submission" date="2020-03" db="EMBL/GenBank/DDBJ databases">
        <title>Two novel Motilibacter sp.</title>
        <authorList>
            <person name="Liu S."/>
        </authorList>
    </citation>
    <scope>NUCLEOTIDE SEQUENCE [LARGE SCALE GENOMIC DNA]</scope>
    <source>
        <strain evidence="4 5">E257</strain>
    </source>
</reference>
<dbReference type="InterPro" id="IPR001789">
    <property type="entry name" value="Sig_transdc_resp-reg_receiver"/>
</dbReference>
<dbReference type="Pfam" id="PF07228">
    <property type="entry name" value="SpoIIE"/>
    <property type="match status" value="1"/>
</dbReference>
<name>A0ABX0H159_9ACTN</name>
<gene>
    <name evidence="4" type="ORF">G9H71_17165</name>
</gene>
<dbReference type="Proteomes" id="UP000800981">
    <property type="component" value="Unassembled WGS sequence"/>
</dbReference>
<feature type="modified residue" description="4-aspartylphosphate" evidence="2">
    <location>
        <position position="62"/>
    </location>
</feature>
<dbReference type="Gene3D" id="3.40.50.2300">
    <property type="match status" value="1"/>
</dbReference>
<keyword evidence="1" id="KW-0378">Hydrolase</keyword>
<dbReference type="InterPro" id="IPR011006">
    <property type="entry name" value="CheY-like_superfamily"/>
</dbReference>
<evidence type="ECO:0000313" key="4">
    <source>
        <dbReference type="EMBL" id="NHC15512.1"/>
    </source>
</evidence>
<dbReference type="SMART" id="SM00331">
    <property type="entry name" value="PP2C_SIG"/>
    <property type="match status" value="1"/>
</dbReference>
<proteinExistence type="predicted"/>
<keyword evidence="2" id="KW-0597">Phosphoprotein</keyword>
<dbReference type="Gene3D" id="3.60.40.10">
    <property type="entry name" value="PPM-type phosphatase domain"/>
    <property type="match status" value="1"/>
</dbReference>
<comment type="caution">
    <text evidence="4">The sequence shown here is derived from an EMBL/GenBank/DDBJ whole genome shotgun (WGS) entry which is preliminary data.</text>
</comment>
<organism evidence="4 5">
    <name type="scientific">Motilibacter deserti</name>
    <dbReference type="NCBI Taxonomy" id="2714956"/>
    <lineage>
        <taxon>Bacteria</taxon>
        <taxon>Bacillati</taxon>
        <taxon>Actinomycetota</taxon>
        <taxon>Actinomycetes</taxon>
        <taxon>Motilibacterales</taxon>
        <taxon>Motilibacteraceae</taxon>
        <taxon>Motilibacter</taxon>
    </lineage>
</organism>
<keyword evidence="5" id="KW-1185">Reference proteome</keyword>
<dbReference type="SUPFAM" id="SSF81606">
    <property type="entry name" value="PP2C-like"/>
    <property type="match status" value="1"/>
</dbReference>
<evidence type="ECO:0000259" key="3">
    <source>
        <dbReference type="PROSITE" id="PS50110"/>
    </source>
</evidence>
<dbReference type="Pfam" id="PF00072">
    <property type="entry name" value="Response_reg"/>
    <property type="match status" value="1"/>
</dbReference>
<dbReference type="PANTHER" id="PTHR43156:SF2">
    <property type="entry name" value="STAGE II SPORULATION PROTEIN E"/>
    <property type="match status" value="1"/>
</dbReference>
<accession>A0ABX0H159</accession>
<dbReference type="EMBL" id="JAANNP010000034">
    <property type="protein sequence ID" value="NHC15512.1"/>
    <property type="molecule type" value="Genomic_DNA"/>
</dbReference>
<protein>
    <submittedName>
        <fullName evidence="4">SpoIIE family protein phosphatase</fullName>
    </submittedName>
</protein>
<feature type="domain" description="Response regulatory" evidence="3">
    <location>
        <begin position="8"/>
        <end position="127"/>
    </location>
</feature>
<sequence length="403" mass="42685">MPGVGVVRVLLVEDDEGDAFLVSELLSEDAAPVLIDVVTSVAAARQRLQQPGAVSYDCVLLDLGLPDAEGLDALHSVLEVADGAAVLCLTGLDDEHRGVAAAAAGAQDYLVKGQVDGQLLRRSIRYAIERKRADEQLRALYASELRAAENARLERGLLPHPEVADPSIGVTTRYRPGRDAVLGGDFYDVVETEDGTLFLLIGDVAGHGPDEAALGVSLRIAWRTLVLAGLERERLLPVLEDVLVRERRSEEVFATLCMVVVAPDRRSARVFLAGHPAPLLLGDAPEQLPDELVGPALGVLPGVVWGSRIVELEPGWRLMLFTDGIVEGHVGEGSERLGVPGLLGLAMQSPGYPDSGALVDDLIAKARELHGGDLSDDVAVVVVGHDAAVPQRTPAVPSTSGWT</sequence>